<keyword evidence="2" id="KW-0472">Membrane</keyword>
<evidence type="ECO:0000256" key="3">
    <source>
        <dbReference type="ARBA" id="ARBA00023237"/>
    </source>
</evidence>
<dbReference type="RefSeq" id="WP_042276253.1">
    <property type="nucleotide sequence ID" value="NZ_BBML01000001.1"/>
</dbReference>
<evidence type="ECO:0000259" key="4">
    <source>
        <dbReference type="Pfam" id="PF00593"/>
    </source>
</evidence>
<dbReference type="InterPro" id="IPR000531">
    <property type="entry name" value="Beta-barrel_TonB"/>
</dbReference>
<dbReference type="EMBL" id="BBML01000001">
    <property type="protein sequence ID" value="GAK95632.1"/>
    <property type="molecule type" value="Genomic_DNA"/>
</dbReference>
<dbReference type="SUPFAM" id="SSF56935">
    <property type="entry name" value="Porins"/>
    <property type="match status" value="1"/>
</dbReference>
<dbReference type="PANTHER" id="PTHR40980:SF5">
    <property type="entry name" value="TONB-DEPENDENT RECEPTOR"/>
    <property type="match status" value="1"/>
</dbReference>
<evidence type="ECO:0000313" key="6">
    <source>
        <dbReference type="Proteomes" id="UP000029221"/>
    </source>
</evidence>
<dbReference type="GO" id="GO:0009279">
    <property type="term" value="C:cell outer membrane"/>
    <property type="evidence" value="ECO:0007669"/>
    <property type="project" value="UniProtKB-SubCell"/>
</dbReference>
<comment type="subcellular location">
    <subcellularLocation>
        <location evidence="1">Cell outer membrane</location>
    </subcellularLocation>
</comment>
<comment type="caution">
    <text evidence="5">The sequence shown here is derived from an EMBL/GenBank/DDBJ whole genome shotgun (WGS) entry which is preliminary data.</text>
</comment>
<dbReference type="Pfam" id="PF00593">
    <property type="entry name" value="TonB_dep_Rec_b-barrel"/>
    <property type="match status" value="1"/>
</dbReference>
<evidence type="ECO:0000256" key="2">
    <source>
        <dbReference type="ARBA" id="ARBA00023136"/>
    </source>
</evidence>
<name>A0A090Q0C5_9FLAO</name>
<evidence type="ECO:0000256" key="1">
    <source>
        <dbReference type="ARBA" id="ARBA00004442"/>
    </source>
</evidence>
<organism evidence="5 6">
    <name type="scientific">Nonlabens tegetincola</name>
    <dbReference type="NCBI Taxonomy" id="323273"/>
    <lineage>
        <taxon>Bacteria</taxon>
        <taxon>Pseudomonadati</taxon>
        <taxon>Bacteroidota</taxon>
        <taxon>Flavobacteriia</taxon>
        <taxon>Flavobacteriales</taxon>
        <taxon>Flavobacteriaceae</taxon>
        <taxon>Nonlabens</taxon>
    </lineage>
</organism>
<dbReference type="AlphaFoldDB" id="A0A090Q0C5"/>
<dbReference type="PANTHER" id="PTHR40980">
    <property type="entry name" value="PLUG DOMAIN-CONTAINING PROTEIN"/>
    <property type="match status" value="1"/>
</dbReference>
<sequence length="603" mass="68165">MGGRRIDIGDNYLNVYGLLTFDNGYRFIEREVKNTNSNGSLFFDVEGQNYNYDTQQIGMVNLDYRMGKNNIEFISLYIHKNTQSFQEYEGINNPEQDGDRVYINRQQTNDNNLFVNQLLGRFDLSEKLELKVKGSFNAIRGSEPDRRDFQYLFRDGFYSPDVDSGGNNQRYFSELQENDYNATVKLKYNLNKDIDNDLLNYIELGGDYRNTHHVFKATVFNHTFNSRVAVDINNPDSVYNQPSLTAGVFRLETGRGSAINPEAFTPFFYIGDKSTIAGNLNYVKAFNEKFLINVGGRFENINQEVEYNTNIARSSINGPSEINESFFLPSLGVKYTINEENIVRLGASQTYMLPRFKEIAPFRYDGVQFAIQGDPDLEISNIINLDVAYEFYPSKGELISLTGFYKNISDPVSRVAISSAGNTLTYLNIGEKATVLGIELEAKKDFVTKEMTTLNDVVRESKLSGGITASYINSKQDLDNPLAQFSEDSTELQGAAPFLINADINYNTFIGTSNLNTALVFSYFCDRVYSVGTRGFENIIEKGVPTLDFVSSLKLGDNSKISLKARNLLNPKIQLERDGELGNVVLSNYKRGVDISLGYSYQF</sequence>
<dbReference type="Gene3D" id="2.40.170.20">
    <property type="entry name" value="TonB-dependent receptor, beta-barrel domain"/>
    <property type="match status" value="1"/>
</dbReference>
<protein>
    <submittedName>
        <fullName evidence="5">TonB-dependent receptor</fullName>
    </submittedName>
</protein>
<feature type="domain" description="TonB-dependent receptor-like beta-barrel" evidence="4">
    <location>
        <begin position="146"/>
        <end position="568"/>
    </location>
</feature>
<dbReference type="InterPro" id="IPR036942">
    <property type="entry name" value="Beta-barrel_TonB_sf"/>
</dbReference>
<keyword evidence="6" id="KW-1185">Reference proteome</keyword>
<accession>A0A090Q0C5</accession>
<evidence type="ECO:0000313" key="5">
    <source>
        <dbReference type="EMBL" id="GAK95632.1"/>
    </source>
</evidence>
<proteinExistence type="predicted"/>
<reference evidence="5" key="1">
    <citation type="journal article" date="2014" name="Genome Announc.">
        <title>Draft Genome Sequences of Marine Flavobacterium Nonlabens Strains NR17, NR24, NR27, NR32, NR33, and Ara13.</title>
        <authorList>
            <person name="Nakanishi M."/>
            <person name="Meirelles P."/>
            <person name="Suzuki R."/>
            <person name="Takatani N."/>
            <person name="Mino S."/>
            <person name="Suda W."/>
            <person name="Oshima K."/>
            <person name="Hattori M."/>
            <person name="Ohkuma M."/>
            <person name="Hosokawa M."/>
            <person name="Miyashita K."/>
            <person name="Thompson F.L."/>
            <person name="Niwa A."/>
            <person name="Sawabe T."/>
            <person name="Sawabe T."/>
        </authorList>
    </citation>
    <scope>NUCLEOTIDE SEQUENCE [LARGE SCALE GENOMIC DNA]</scope>
    <source>
        <strain evidence="5">JCM 19294</strain>
    </source>
</reference>
<keyword evidence="5" id="KW-0675">Receptor</keyword>
<dbReference type="STRING" id="319236.BST91_12555"/>
<keyword evidence="3" id="KW-0998">Cell outer membrane</keyword>
<gene>
    <name evidence="5" type="ORF">JCM19294_2414</name>
</gene>
<dbReference type="Proteomes" id="UP000029221">
    <property type="component" value="Unassembled WGS sequence"/>
</dbReference>
<dbReference type="eggNOG" id="COG4772">
    <property type="taxonomic scope" value="Bacteria"/>
</dbReference>